<organism evidence="3 4">
    <name type="scientific">Actinomadura latina</name>
    <dbReference type="NCBI Taxonomy" id="163603"/>
    <lineage>
        <taxon>Bacteria</taxon>
        <taxon>Bacillati</taxon>
        <taxon>Actinomycetota</taxon>
        <taxon>Actinomycetes</taxon>
        <taxon>Streptosporangiales</taxon>
        <taxon>Thermomonosporaceae</taxon>
        <taxon>Actinomadura</taxon>
    </lineage>
</organism>
<feature type="domain" description="N-acetyltransferase" evidence="2">
    <location>
        <begin position="12"/>
        <end position="130"/>
    </location>
</feature>
<gene>
    <name evidence="3" type="ORF">HGB48_22525</name>
</gene>
<evidence type="ECO:0000313" key="3">
    <source>
        <dbReference type="EMBL" id="NKZ06502.1"/>
    </source>
</evidence>
<feature type="compositionally biased region" description="Basic and acidic residues" evidence="1">
    <location>
        <begin position="207"/>
        <end position="216"/>
    </location>
</feature>
<evidence type="ECO:0000259" key="2">
    <source>
        <dbReference type="Pfam" id="PF13302"/>
    </source>
</evidence>
<dbReference type="Pfam" id="PF13302">
    <property type="entry name" value="Acetyltransf_3"/>
    <property type="match status" value="1"/>
</dbReference>
<dbReference type="SUPFAM" id="SSF55729">
    <property type="entry name" value="Acyl-CoA N-acyltransferases (Nat)"/>
    <property type="match status" value="1"/>
</dbReference>
<dbReference type="InterPro" id="IPR016181">
    <property type="entry name" value="Acyl_CoA_acyltransferase"/>
</dbReference>
<keyword evidence="4" id="KW-1185">Reference proteome</keyword>
<sequence length="216" mass="24637">MLARQITFRGKRVVLRPVEPTDYDFILQLSTSSSITYRWRTRGTTPSPPDFQVMLWRGVLCQFLIERSSDGEPLGLISAYNADFRNQTTYLAILMRDHHGGAIWTFDAIALFLNYLFANFNLRKIYAETSELSSWTFASGAGRYFEVEGTLREHEYYGGRYWDTYVLAFWRHDCEALLEKLLPTIIAGSPADGRPAPSPAGPPQDPRPPEDRTEAS</sequence>
<dbReference type="Proteomes" id="UP000579250">
    <property type="component" value="Unassembled WGS sequence"/>
</dbReference>
<dbReference type="GO" id="GO:0016747">
    <property type="term" value="F:acyltransferase activity, transferring groups other than amino-acyl groups"/>
    <property type="evidence" value="ECO:0007669"/>
    <property type="project" value="InterPro"/>
</dbReference>
<dbReference type="AlphaFoldDB" id="A0A846Z5I9"/>
<accession>A0A846Z5I9</accession>
<comment type="caution">
    <text evidence="3">The sequence shown here is derived from an EMBL/GenBank/DDBJ whole genome shotgun (WGS) entry which is preliminary data.</text>
</comment>
<evidence type="ECO:0000313" key="4">
    <source>
        <dbReference type="Proteomes" id="UP000579250"/>
    </source>
</evidence>
<dbReference type="EMBL" id="JAAXPI010000036">
    <property type="protein sequence ID" value="NKZ06502.1"/>
    <property type="molecule type" value="Genomic_DNA"/>
</dbReference>
<name>A0A846Z5I9_9ACTN</name>
<reference evidence="3 4" key="1">
    <citation type="submission" date="2020-04" db="EMBL/GenBank/DDBJ databases">
        <title>MicrobeNet Type strains.</title>
        <authorList>
            <person name="Nicholson A.C."/>
        </authorList>
    </citation>
    <scope>NUCLEOTIDE SEQUENCE [LARGE SCALE GENOMIC DNA]</scope>
    <source>
        <strain evidence="3 4">ATCC BAA-277</strain>
    </source>
</reference>
<proteinExistence type="predicted"/>
<feature type="region of interest" description="Disordered" evidence="1">
    <location>
        <begin position="188"/>
        <end position="216"/>
    </location>
</feature>
<protein>
    <submittedName>
        <fullName evidence="3">GNAT family N-acetyltransferase</fullName>
    </submittedName>
</protein>
<evidence type="ECO:0000256" key="1">
    <source>
        <dbReference type="SAM" id="MobiDB-lite"/>
    </source>
</evidence>
<feature type="compositionally biased region" description="Pro residues" evidence="1">
    <location>
        <begin position="196"/>
        <end position="206"/>
    </location>
</feature>
<dbReference type="InterPro" id="IPR000182">
    <property type="entry name" value="GNAT_dom"/>
</dbReference>
<keyword evidence="3" id="KW-0808">Transferase</keyword>
<dbReference type="RefSeq" id="WP_067640782.1">
    <property type="nucleotide sequence ID" value="NZ_JAAXPI010000036.1"/>
</dbReference>
<dbReference type="Gene3D" id="3.40.630.30">
    <property type="match status" value="1"/>
</dbReference>